<dbReference type="EMBL" id="ASHM01047551">
    <property type="protein sequence ID" value="PNX84918.1"/>
    <property type="molecule type" value="Genomic_DNA"/>
</dbReference>
<dbReference type="InterPro" id="IPR052929">
    <property type="entry name" value="RNase_H-like_EbsB-rel"/>
</dbReference>
<name>A0A2K3M2A3_TRIPR</name>
<comment type="caution">
    <text evidence="1">The sequence shown here is derived from an EMBL/GenBank/DDBJ whole genome shotgun (WGS) entry which is preliminary data.</text>
</comment>
<dbReference type="AlphaFoldDB" id="A0A2K3M2A3"/>
<dbReference type="PANTHER" id="PTHR47074:SF48">
    <property type="entry name" value="POLYNUCLEOTIDYL TRANSFERASE, RIBONUCLEASE H-LIKE SUPERFAMILY PROTEIN"/>
    <property type="match status" value="1"/>
</dbReference>
<dbReference type="PANTHER" id="PTHR47074">
    <property type="entry name" value="BNAC02G40300D PROTEIN"/>
    <property type="match status" value="1"/>
</dbReference>
<reference evidence="1 2" key="2">
    <citation type="journal article" date="2017" name="Front. Plant Sci.">
        <title>Gene Classification and Mining of Molecular Markers Useful in Red Clover (Trifolium pratense) Breeding.</title>
        <authorList>
            <person name="Istvanek J."/>
            <person name="Dluhosova J."/>
            <person name="Dluhos P."/>
            <person name="Patkova L."/>
            <person name="Nedelnik J."/>
            <person name="Repkova J."/>
        </authorList>
    </citation>
    <scope>NUCLEOTIDE SEQUENCE [LARGE SCALE GENOMIC DNA]</scope>
    <source>
        <strain evidence="2">cv. Tatra</strain>
        <tissue evidence="1">Young leaves</tissue>
    </source>
</reference>
<evidence type="ECO:0000313" key="1">
    <source>
        <dbReference type="EMBL" id="PNX84918.1"/>
    </source>
</evidence>
<sequence length="122" mass="13625">MMSQYRGIVKKAYTVRSAYYQLMENIVDNNHLKEQAKVARVKLKTNSSSSNAVTARHTWTKPPVGALKCNIDTSCYAELNIYCIGACVRNDQGKFVRAYTRRLDGKPEIAKAEALGVLAPLQ</sequence>
<feature type="non-terminal residue" evidence="1">
    <location>
        <position position="122"/>
    </location>
</feature>
<dbReference type="Proteomes" id="UP000236291">
    <property type="component" value="Unassembled WGS sequence"/>
</dbReference>
<gene>
    <name evidence="1" type="ORF">L195_g040982</name>
</gene>
<proteinExistence type="predicted"/>
<organism evidence="1 2">
    <name type="scientific">Trifolium pratense</name>
    <name type="common">Red clover</name>
    <dbReference type="NCBI Taxonomy" id="57577"/>
    <lineage>
        <taxon>Eukaryota</taxon>
        <taxon>Viridiplantae</taxon>
        <taxon>Streptophyta</taxon>
        <taxon>Embryophyta</taxon>
        <taxon>Tracheophyta</taxon>
        <taxon>Spermatophyta</taxon>
        <taxon>Magnoliopsida</taxon>
        <taxon>eudicotyledons</taxon>
        <taxon>Gunneridae</taxon>
        <taxon>Pentapetalae</taxon>
        <taxon>rosids</taxon>
        <taxon>fabids</taxon>
        <taxon>Fabales</taxon>
        <taxon>Fabaceae</taxon>
        <taxon>Papilionoideae</taxon>
        <taxon>50 kb inversion clade</taxon>
        <taxon>NPAAA clade</taxon>
        <taxon>Hologalegina</taxon>
        <taxon>IRL clade</taxon>
        <taxon>Trifolieae</taxon>
        <taxon>Trifolium</taxon>
    </lineage>
</organism>
<accession>A0A2K3M2A3</accession>
<reference evidence="1 2" key="1">
    <citation type="journal article" date="2014" name="Am. J. Bot.">
        <title>Genome assembly and annotation for red clover (Trifolium pratense; Fabaceae).</title>
        <authorList>
            <person name="Istvanek J."/>
            <person name="Jaros M."/>
            <person name="Krenek A."/>
            <person name="Repkova J."/>
        </authorList>
    </citation>
    <scope>NUCLEOTIDE SEQUENCE [LARGE SCALE GENOMIC DNA]</scope>
    <source>
        <strain evidence="2">cv. Tatra</strain>
        <tissue evidence="1">Young leaves</tissue>
    </source>
</reference>
<protein>
    <submittedName>
        <fullName evidence="1">Uncharacterized protein</fullName>
    </submittedName>
</protein>
<evidence type="ECO:0000313" key="2">
    <source>
        <dbReference type="Proteomes" id="UP000236291"/>
    </source>
</evidence>